<dbReference type="EMBL" id="KB110511">
    <property type="protein sequence ID" value="ELK27093.1"/>
    <property type="molecule type" value="Genomic_DNA"/>
</dbReference>
<evidence type="ECO:0000256" key="1">
    <source>
        <dbReference type="SAM" id="MobiDB-lite"/>
    </source>
</evidence>
<feature type="region of interest" description="Disordered" evidence="1">
    <location>
        <begin position="1"/>
        <end position="45"/>
    </location>
</feature>
<name>L5LNM6_MYODS</name>
<feature type="compositionally biased region" description="Basic and acidic residues" evidence="1">
    <location>
        <begin position="1"/>
        <end position="10"/>
    </location>
</feature>
<reference evidence="3" key="1">
    <citation type="journal article" date="2013" name="Science">
        <title>Comparative analysis of bat genomes provides insight into the evolution of flight and immunity.</title>
        <authorList>
            <person name="Zhang G."/>
            <person name="Cowled C."/>
            <person name="Shi Z."/>
            <person name="Huang Z."/>
            <person name="Bishop-Lilly K.A."/>
            <person name="Fang X."/>
            <person name="Wynne J.W."/>
            <person name="Xiong Z."/>
            <person name="Baker M.L."/>
            <person name="Zhao W."/>
            <person name="Tachedjian M."/>
            <person name="Zhu Y."/>
            <person name="Zhou P."/>
            <person name="Jiang X."/>
            <person name="Ng J."/>
            <person name="Yang L."/>
            <person name="Wu L."/>
            <person name="Xiao J."/>
            <person name="Feng Y."/>
            <person name="Chen Y."/>
            <person name="Sun X."/>
            <person name="Zhang Y."/>
            <person name="Marsh G.A."/>
            <person name="Crameri G."/>
            <person name="Broder C.C."/>
            <person name="Frey K.G."/>
            <person name="Wang L.F."/>
            <person name="Wang J."/>
        </authorList>
    </citation>
    <scope>NUCLEOTIDE SEQUENCE [LARGE SCALE GENOMIC DNA]</scope>
</reference>
<proteinExistence type="predicted"/>
<evidence type="ECO:0000313" key="3">
    <source>
        <dbReference type="Proteomes" id="UP000010556"/>
    </source>
</evidence>
<dbReference type="GO" id="GO:0016787">
    <property type="term" value="F:hydrolase activity"/>
    <property type="evidence" value="ECO:0007669"/>
    <property type="project" value="UniProtKB-KW"/>
</dbReference>
<accession>L5LNM6</accession>
<protein>
    <submittedName>
        <fullName evidence="2">Peptidyl-tRNA hydrolase 2, mitochondrial</fullName>
    </submittedName>
</protein>
<dbReference type="AlphaFoldDB" id="L5LNM6"/>
<keyword evidence="2" id="KW-0378">Hydrolase</keyword>
<sequence>MAIRQLRGDVRAQTGLTPPTVPPKSRAGFEKHRSLNKNSNNVASPMWWSNEETELTTHGKMLGLAVPLIQDAPGTQIAPGSQTLLGIGTSYLISSHWPPQTLVGGVLYADDPTTTNV</sequence>
<dbReference type="Proteomes" id="UP000010556">
    <property type="component" value="Unassembled WGS sequence"/>
</dbReference>
<keyword evidence="3" id="KW-1185">Reference proteome</keyword>
<evidence type="ECO:0000313" key="2">
    <source>
        <dbReference type="EMBL" id="ELK27093.1"/>
    </source>
</evidence>
<organism evidence="2 3">
    <name type="scientific">Myotis davidii</name>
    <name type="common">David's myotis</name>
    <dbReference type="NCBI Taxonomy" id="225400"/>
    <lineage>
        <taxon>Eukaryota</taxon>
        <taxon>Metazoa</taxon>
        <taxon>Chordata</taxon>
        <taxon>Craniata</taxon>
        <taxon>Vertebrata</taxon>
        <taxon>Euteleostomi</taxon>
        <taxon>Mammalia</taxon>
        <taxon>Eutheria</taxon>
        <taxon>Laurasiatheria</taxon>
        <taxon>Chiroptera</taxon>
        <taxon>Yangochiroptera</taxon>
        <taxon>Vespertilionidae</taxon>
        <taxon>Myotis</taxon>
    </lineage>
</organism>
<gene>
    <name evidence="2" type="ORF">MDA_GLEAN10003398</name>
</gene>